<organism evidence="2 3">
    <name type="scientific">Riccia fluitans</name>
    <dbReference type="NCBI Taxonomy" id="41844"/>
    <lineage>
        <taxon>Eukaryota</taxon>
        <taxon>Viridiplantae</taxon>
        <taxon>Streptophyta</taxon>
        <taxon>Embryophyta</taxon>
        <taxon>Marchantiophyta</taxon>
        <taxon>Marchantiopsida</taxon>
        <taxon>Marchantiidae</taxon>
        <taxon>Marchantiales</taxon>
        <taxon>Ricciaceae</taxon>
        <taxon>Riccia</taxon>
    </lineage>
</organism>
<feature type="region of interest" description="Disordered" evidence="1">
    <location>
        <begin position="61"/>
        <end position="100"/>
    </location>
</feature>
<gene>
    <name evidence="2" type="ORF">R1flu_024337</name>
</gene>
<evidence type="ECO:0000256" key="1">
    <source>
        <dbReference type="SAM" id="MobiDB-lite"/>
    </source>
</evidence>
<evidence type="ECO:0000313" key="2">
    <source>
        <dbReference type="EMBL" id="KAL2612645.1"/>
    </source>
</evidence>
<keyword evidence="3" id="KW-1185">Reference proteome</keyword>
<name>A0ABD1XUM1_9MARC</name>
<evidence type="ECO:0000313" key="3">
    <source>
        <dbReference type="Proteomes" id="UP001605036"/>
    </source>
</evidence>
<dbReference type="Proteomes" id="UP001605036">
    <property type="component" value="Unassembled WGS sequence"/>
</dbReference>
<proteinExistence type="predicted"/>
<dbReference type="AlphaFoldDB" id="A0ABD1XUM1"/>
<protein>
    <submittedName>
        <fullName evidence="2">Uncharacterized protein</fullName>
    </submittedName>
</protein>
<dbReference type="EMBL" id="JBHFFA010000007">
    <property type="protein sequence ID" value="KAL2612645.1"/>
    <property type="molecule type" value="Genomic_DNA"/>
</dbReference>
<sequence length="168" mass="18458">MGLPVKSGGGLQLFLESPHGGDEENRIGDFIDKAVDRAAEWAGTHSPLGIGAFSNGGVMGSHDSNMSPGGFHPSIATDESISWETMPKKTTEQPAETPKNMASRIEAPIPPTVGDDNGLPMEVAWAIPFNVKEWQEEFKRYNNTKWAAGKLNIRKFCDNHWLIDHWEA</sequence>
<accession>A0ABD1XUM1</accession>
<reference evidence="2 3" key="1">
    <citation type="submission" date="2024-09" db="EMBL/GenBank/DDBJ databases">
        <title>Chromosome-scale assembly of Riccia fluitans.</title>
        <authorList>
            <person name="Paukszto L."/>
            <person name="Sawicki J."/>
            <person name="Karawczyk K."/>
            <person name="Piernik-Szablinska J."/>
            <person name="Szczecinska M."/>
            <person name="Mazdziarz M."/>
        </authorList>
    </citation>
    <scope>NUCLEOTIDE SEQUENCE [LARGE SCALE GENOMIC DNA]</scope>
    <source>
        <strain evidence="2">Rf_01</strain>
        <tissue evidence="2">Aerial parts of the thallus</tissue>
    </source>
</reference>
<comment type="caution">
    <text evidence="2">The sequence shown here is derived from an EMBL/GenBank/DDBJ whole genome shotgun (WGS) entry which is preliminary data.</text>
</comment>